<sequence>MLVKFFDTGKGSARSAFQYLLNKERVRNGTAVLLSGSPESITFLTEQRMKSPSYKGGALYTSGVLSFSEKEHVTDSDLDLIIDRFKEAMFPRLDHSRFNMAFIKHLDKNRQEVHFVIQNFDLETQKTITPFVKDRDLSRINAFKNQVNLDFNLIDPNLSKVHFLVKRMKRLTDEQKAFYNELNTEYQKHLEKRTFMKEVKGIFSKVRNFIGLNEPQTGENETNEDKFDFIQKFVTERFSHVKINRSSEDYVSLDFGENKKMRLFYEREEVKAFENATEIKVEQNKKAGLIPVDDYMKQFADELNKSFESKLKEFEKIEQDRCRERVRLLEIAHQEKLKKEREQKEKERLEREQREQAEKERLERQRQQEENERLEQEEKERLEQQRQQAEQRQRNTDEFIRTNDKPIIYQYIDKELSSYRENLFADAFVGCSKPHTFLFFTDTLPQESIDFIRKGNFKSELEKKYGSLNLDTLRERGYLRYIPEEVERYVKREQEITINQLKRHFIEYYSKKASDVLFEGFREEVKDYKASKRENAVLLDNRPFALGFLNEVYPKIEQERQRLEEIKREEARAKAERLQQQSKPSPNPTPSTMRFKM</sequence>
<keyword evidence="3" id="KW-0614">Plasmid</keyword>
<feature type="region of interest" description="Disordered" evidence="1">
    <location>
        <begin position="569"/>
        <end position="597"/>
    </location>
</feature>
<dbReference type="AlphaFoldDB" id="A0A7T1TW61"/>
<dbReference type="EMBL" id="MW111541">
    <property type="protein sequence ID" value="QPP21530.1"/>
    <property type="molecule type" value="Genomic_DNA"/>
</dbReference>
<feature type="domain" description="MobA/VirD2-like nuclease" evidence="2">
    <location>
        <begin position="55"/>
        <end position="139"/>
    </location>
</feature>
<accession>A0A7T1TW61</accession>
<dbReference type="InterPro" id="IPR005094">
    <property type="entry name" value="Endonuclease_MobA/VirD2"/>
</dbReference>
<feature type="region of interest" description="Disordered" evidence="1">
    <location>
        <begin position="339"/>
        <end position="399"/>
    </location>
</feature>
<gene>
    <name evidence="3" type="ORF">pM1C124_1_00004</name>
</gene>
<evidence type="ECO:0000313" key="3">
    <source>
        <dbReference type="EMBL" id="QPP21530.1"/>
    </source>
</evidence>
<evidence type="ECO:0000259" key="2">
    <source>
        <dbReference type="Pfam" id="PF03432"/>
    </source>
</evidence>
<name>A0A7T1TW61_HAEPA</name>
<protein>
    <recommendedName>
        <fullName evidence="2">MobA/VirD2-like nuclease domain-containing protein</fullName>
    </recommendedName>
</protein>
<reference evidence="3" key="1">
    <citation type="submission" date="2020-10" db="EMBL/GenBank/DDBJ databases">
        <authorList>
            <person name="Watts S.C."/>
            <person name="Judd L.M."/>
            <person name="Carzino R."/>
            <person name="Ranganathan S."/>
            <person name="Holt K.E."/>
        </authorList>
    </citation>
    <scope>NUCLEOTIDE SEQUENCE</scope>
    <source>
        <strain evidence="3">M1C124_1</strain>
        <plasmid evidence="3">pM1C124_1</plasmid>
    </source>
</reference>
<proteinExistence type="predicted"/>
<organism evidence="3">
    <name type="scientific">Haemophilus parainfluenzae</name>
    <dbReference type="NCBI Taxonomy" id="729"/>
    <lineage>
        <taxon>Bacteria</taxon>
        <taxon>Pseudomonadati</taxon>
        <taxon>Pseudomonadota</taxon>
        <taxon>Gammaproteobacteria</taxon>
        <taxon>Pasteurellales</taxon>
        <taxon>Pasteurellaceae</taxon>
        <taxon>Haemophilus</taxon>
    </lineage>
</organism>
<dbReference type="RefSeq" id="WP_199488235.1">
    <property type="nucleotide sequence ID" value="NZ_MW111541.1"/>
</dbReference>
<geneLocation type="plasmid" evidence="3">
    <name>pM1C124_1</name>
</geneLocation>
<dbReference type="Pfam" id="PF03432">
    <property type="entry name" value="Relaxase"/>
    <property type="match status" value="1"/>
</dbReference>
<evidence type="ECO:0000256" key="1">
    <source>
        <dbReference type="SAM" id="MobiDB-lite"/>
    </source>
</evidence>